<accession>A0A8H3X7I8</accession>
<gene>
    <name evidence="1" type="ORF">F8M41_005797</name>
</gene>
<dbReference type="EMBL" id="WTPW01001557">
    <property type="protein sequence ID" value="KAF0429031.1"/>
    <property type="molecule type" value="Genomic_DNA"/>
</dbReference>
<proteinExistence type="predicted"/>
<dbReference type="Proteomes" id="UP000439903">
    <property type="component" value="Unassembled WGS sequence"/>
</dbReference>
<evidence type="ECO:0000313" key="2">
    <source>
        <dbReference type="Proteomes" id="UP000439903"/>
    </source>
</evidence>
<dbReference type="AlphaFoldDB" id="A0A8H3X7I8"/>
<name>A0A8H3X7I8_GIGMA</name>
<organism evidence="1 2">
    <name type="scientific">Gigaspora margarita</name>
    <dbReference type="NCBI Taxonomy" id="4874"/>
    <lineage>
        <taxon>Eukaryota</taxon>
        <taxon>Fungi</taxon>
        <taxon>Fungi incertae sedis</taxon>
        <taxon>Mucoromycota</taxon>
        <taxon>Glomeromycotina</taxon>
        <taxon>Glomeromycetes</taxon>
        <taxon>Diversisporales</taxon>
        <taxon>Gigasporaceae</taxon>
        <taxon>Gigaspora</taxon>
    </lineage>
</organism>
<evidence type="ECO:0000313" key="1">
    <source>
        <dbReference type="EMBL" id="KAF0429031.1"/>
    </source>
</evidence>
<dbReference type="OrthoDB" id="2427212at2759"/>
<protein>
    <submittedName>
        <fullName evidence="1">Uncharacterized protein</fullName>
    </submittedName>
</protein>
<comment type="caution">
    <text evidence="1">The sequence shown here is derived from an EMBL/GenBank/DDBJ whole genome shotgun (WGS) entry which is preliminary data.</text>
</comment>
<reference evidence="1 2" key="1">
    <citation type="journal article" date="2019" name="Environ. Microbiol.">
        <title>At the nexus of three kingdoms: the genome of the mycorrhizal fungus Gigaspora margarita provides insights into plant, endobacterial and fungal interactions.</title>
        <authorList>
            <person name="Venice F."/>
            <person name="Ghignone S."/>
            <person name="Salvioli di Fossalunga A."/>
            <person name="Amselem J."/>
            <person name="Novero M."/>
            <person name="Xianan X."/>
            <person name="Sedzielewska Toro K."/>
            <person name="Morin E."/>
            <person name="Lipzen A."/>
            <person name="Grigoriev I.V."/>
            <person name="Henrissat B."/>
            <person name="Martin F.M."/>
            <person name="Bonfante P."/>
        </authorList>
    </citation>
    <scope>NUCLEOTIDE SEQUENCE [LARGE SCALE GENOMIC DNA]</scope>
    <source>
        <strain evidence="1 2">BEG34</strain>
    </source>
</reference>
<sequence length="160" mass="18469">MSKLRADITYQHCCELDDLFSTFLNATSTYDNTTSAQTRHANAQTTHSSSISTQMNNYSILTQTTHSNNIDLSDKIQNVDLGEDNKDEDNEEYDLPYISEAEFGEYLQEWIEMLDEKKEVDIIKDQYDSVELDNVIHPAINENMKWKLSGLFCSLELPFH</sequence>
<keyword evidence="2" id="KW-1185">Reference proteome</keyword>